<evidence type="ECO:0000313" key="1">
    <source>
        <dbReference type="EMBL" id="ALX04994.1"/>
    </source>
</evidence>
<dbReference type="InterPro" id="IPR012348">
    <property type="entry name" value="RNR-like"/>
</dbReference>
<evidence type="ECO:0000313" key="2">
    <source>
        <dbReference type="Proteomes" id="UP000067689"/>
    </source>
</evidence>
<dbReference type="PATRIC" id="fig|2041.4.peg.2071"/>
<dbReference type="Pfam" id="PF11583">
    <property type="entry name" value="AurF"/>
    <property type="match status" value="1"/>
</dbReference>
<organism evidence="1 2">
    <name type="scientific">Aeromicrobium erythreum</name>
    <dbReference type="NCBI Taxonomy" id="2041"/>
    <lineage>
        <taxon>Bacteria</taxon>
        <taxon>Bacillati</taxon>
        <taxon>Actinomycetota</taxon>
        <taxon>Actinomycetes</taxon>
        <taxon>Propionibacteriales</taxon>
        <taxon>Nocardioidaceae</taxon>
        <taxon>Aeromicrobium</taxon>
    </lineage>
</organism>
<name>A0A0U4DA06_9ACTN</name>
<dbReference type="AlphaFoldDB" id="A0A0U4DA06"/>
<keyword evidence="2" id="KW-1185">Reference proteome</keyword>
<protein>
    <submittedName>
        <fullName evidence="1">Membrane protein</fullName>
    </submittedName>
</protein>
<reference evidence="1 2" key="1">
    <citation type="journal article" date="1991" name="Int. J. Syst. Bacteriol.">
        <title>Description of the erythromycin-producing bacterium Arthrobacter sp. strain NRRL B-3381 as Aeromicrobium erythreum gen. nov., sp. nov.</title>
        <authorList>
            <person name="Miller E.S."/>
            <person name="Woese C.R."/>
            <person name="Brenner S."/>
        </authorList>
    </citation>
    <scope>NUCLEOTIDE SEQUENCE [LARGE SCALE GENOMIC DNA]</scope>
    <source>
        <strain evidence="1 2">AR18</strain>
    </source>
</reference>
<dbReference type="RefSeq" id="WP_067857945.1">
    <property type="nucleotide sequence ID" value="NZ_CP011502.1"/>
</dbReference>
<dbReference type="KEGG" id="aer:AERYTH_09905"/>
<proteinExistence type="predicted"/>
<sequence>MTLMDEQDLDRTQESLASLATPEYEATLRALSQASVDRNFDAFVDVPWDDPDFRIDPHDRHWVLTEADPLGRHPWYQNLPIERQIEIGMWRYANIFKVGLQFENLLIRGIMQYVFTRPNGSAEFRYLTHEATEECHHTQMFQECVNRIGADVPGMPRWMRALHGVIPLFASRYPLGFFIAVLAGEEPIDHTQKRMLREGANLPPVMRRIMQIHVAEEARHISFAHAYVMRSGPHLGKVDRWIMSMLFPIIMRVAGDLILVPPKELRTQMGVPQEVIDELYWDAPESREFLAELFSDVRMLAEESTLMTRSSRRVWRWLKIDGRPSRYRSEPPARLTDPSPVGPS</sequence>
<gene>
    <name evidence="1" type="ORF">AERYTH_09905</name>
</gene>
<dbReference type="InterPro" id="IPR025859">
    <property type="entry name" value="AurF/CmlI"/>
</dbReference>
<dbReference type="Gene3D" id="1.10.620.20">
    <property type="entry name" value="Ribonucleotide Reductase, subunit A"/>
    <property type="match status" value="1"/>
</dbReference>
<accession>A0A0U4DA06</accession>
<dbReference type="GO" id="GO:0016491">
    <property type="term" value="F:oxidoreductase activity"/>
    <property type="evidence" value="ECO:0007669"/>
    <property type="project" value="InterPro"/>
</dbReference>
<dbReference type="STRING" id="2041.AERYTH_09905"/>
<dbReference type="EMBL" id="CP011502">
    <property type="protein sequence ID" value="ALX04994.1"/>
    <property type="molecule type" value="Genomic_DNA"/>
</dbReference>
<dbReference type="SUPFAM" id="SSF47240">
    <property type="entry name" value="Ferritin-like"/>
    <property type="match status" value="1"/>
</dbReference>
<dbReference type="Proteomes" id="UP000067689">
    <property type="component" value="Chromosome"/>
</dbReference>
<dbReference type="InterPro" id="IPR009078">
    <property type="entry name" value="Ferritin-like_SF"/>
</dbReference>